<dbReference type="InterPro" id="IPR043128">
    <property type="entry name" value="Rev_trsase/Diguanyl_cyclase"/>
</dbReference>
<feature type="compositionally biased region" description="Basic and acidic residues" evidence="1">
    <location>
        <begin position="1"/>
        <end position="16"/>
    </location>
</feature>
<dbReference type="InterPro" id="IPR043502">
    <property type="entry name" value="DNA/RNA_pol_sf"/>
</dbReference>
<dbReference type="GeneID" id="25376084"/>
<dbReference type="Pfam" id="PF13975">
    <property type="entry name" value="gag-asp_proteas"/>
    <property type="match status" value="1"/>
</dbReference>
<reference evidence="3" key="1">
    <citation type="submission" date="2013-10" db="EMBL/GenBank/DDBJ databases">
        <title>Genomic analysis of the causative agents of coccidiosis in chickens.</title>
        <authorList>
            <person name="Reid A.J."/>
            <person name="Blake D."/>
            <person name="Billington K."/>
            <person name="Browne H."/>
            <person name="Dunn M."/>
            <person name="Hung S."/>
            <person name="Kawahara F."/>
            <person name="Miranda-Saavedra D."/>
            <person name="Mourier T."/>
            <person name="Nagra H."/>
            <person name="Otto T.D."/>
            <person name="Rawlings N."/>
            <person name="Sanchez A."/>
            <person name="Sanders M."/>
            <person name="Subramaniam C."/>
            <person name="Tay Y."/>
            <person name="Dear P."/>
            <person name="Doerig C."/>
            <person name="Gruber A."/>
            <person name="Parkinson J."/>
            <person name="Shirley M."/>
            <person name="Wan K.L."/>
            <person name="Berriman M."/>
            <person name="Tomley F."/>
            <person name="Pain A."/>
        </authorList>
    </citation>
    <scope>NUCLEOTIDE SEQUENCE [LARGE SCALE GENOMIC DNA]</scope>
    <source>
        <strain evidence="3">Houghton</strain>
    </source>
</reference>
<feature type="domain" description="Reverse transcriptase" evidence="2">
    <location>
        <begin position="769"/>
        <end position="953"/>
    </location>
</feature>
<dbReference type="InterPro" id="IPR001969">
    <property type="entry name" value="Aspartic_peptidase_AS"/>
</dbReference>
<evidence type="ECO:0000313" key="4">
    <source>
        <dbReference type="Proteomes" id="UP000030744"/>
    </source>
</evidence>
<evidence type="ECO:0000256" key="1">
    <source>
        <dbReference type="SAM" id="MobiDB-lite"/>
    </source>
</evidence>
<dbReference type="PANTHER" id="PTHR24559:SF444">
    <property type="entry name" value="REVERSE TRANSCRIPTASE DOMAIN-CONTAINING PROTEIN"/>
    <property type="match status" value="1"/>
</dbReference>
<dbReference type="EMBL" id="HG683798">
    <property type="protein sequence ID" value="CDJ32037.1"/>
    <property type="molecule type" value="Genomic_DNA"/>
</dbReference>
<dbReference type="Gene3D" id="3.10.10.10">
    <property type="entry name" value="HIV Type 1 Reverse Transcriptase, subunit A, domain 1"/>
    <property type="match status" value="1"/>
</dbReference>
<dbReference type="SUPFAM" id="SSF50630">
    <property type="entry name" value="Acid proteases"/>
    <property type="match status" value="1"/>
</dbReference>
<dbReference type="PROSITE" id="PS50878">
    <property type="entry name" value="RT_POL"/>
    <property type="match status" value="1"/>
</dbReference>
<evidence type="ECO:0000313" key="3">
    <source>
        <dbReference type="EMBL" id="CDJ32037.1"/>
    </source>
</evidence>
<dbReference type="Gene3D" id="2.40.70.10">
    <property type="entry name" value="Acid Proteases"/>
    <property type="match status" value="1"/>
</dbReference>
<gene>
    <name evidence="3" type="ORF">EMH_0011180</name>
</gene>
<name>U6K762_9EIME</name>
<dbReference type="AlphaFoldDB" id="U6K762"/>
<dbReference type="RefSeq" id="XP_013354602.1">
    <property type="nucleotide sequence ID" value="XM_013499148.1"/>
</dbReference>
<dbReference type="PROSITE" id="PS00141">
    <property type="entry name" value="ASP_PROTEASE"/>
    <property type="match status" value="1"/>
</dbReference>
<dbReference type="InterPro" id="IPR000477">
    <property type="entry name" value="RT_dom"/>
</dbReference>
<feature type="compositionally biased region" description="Basic and acidic residues" evidence="1">
    <location>
        <begin position="222"/>
        <end position="231"/>
    </location>
</feature>
<evidence type="ECO:0000259" key="2">
    <source>
        <dbReference type="PROSITE" id="PS50878"/>
    </source>
</evidence>
<dbReference type="PANTHER" id="PTHR24559">
    <property type="entry name" value="TRANSPOSON TY3-I GAG-POL POLYPROTEIN"/>
    <property type="match status" value="1"/>
</dbReference>
<keyword evidence="4" id="KW-1185">Reference proteome</keyword>
<dbReference type="GO" id="GO:0004190">
    <property type="term" value="F:aspartic-type endopeptidase activity"/>
    <property type="evidence" value="ECO:0007669"/>
    <property type="project" value="InterPro"/>
</dbReference>
<feature type="region of interest" description="Disordered" evidence="1">
    <location>
        <begin position="272"/>
        <end position="315"/>
    </location>
</feature>
<dbReference type="OrthoDB" id="2431547at2759"/>
<dbReference type="GO" id="GO:0006508">
    <property type="term" value="P:proteolysis"/>
    <property type="evidence" value="ECO:0007669"/>
    <property type="project" value="InterPro"/>
</dbReference>
<dbReference type="InterPro" id="IPR053134">
    <property type="entry name" value="RNA-dir_DNA_polymerase"/>
</dbReference>
<feature type="compositionally biased region" description="Basic and acidic residues" evidence="1">
    <location>
        <begin position="272"/>
        <end position="298"/>
    </location>
</feature>
<dbReference type="Pfam" id="PF00078">
    <property type="entry name" value="RVT_1"/>
    <property type="match status" value="1"/>
</dbReference>
<reference evidence="3" key="2">
    <citation type="submission" date="2013-10" db="EMBL/GenBank/DDBJ databases">
        <authorList>
            <person name="Aslett M."/>
        </authorList>
    </citation>
    <scope>NUCLEOTIDE SEQUENCE [LARGE SCALE GENOMIC DNA]</scope>
    <source>
        <strain evidence="3">Houghton</strain>
    </source>
</reference>
<accession>U6K762</accession>
<organism evidence="3 4">
    <name type="scientific">Eimeria mitis</name>
    <dbReference type="NCBI Taxonomy" id="44415"/>
    <lineage>
        <taxon>Eukaryota</taxon>
        <taxon>Sar</taxon>
        <taxon>Alveolata</taxon>
        <taxon>Apicomplexa</taxon>
        <taxon>Conoidasida</taxon>
        <taxon>Coccidia</taxon>
        <taxon>Eucoccidiorida</taxon>
        <taxon>Eimeriorina</taxon>
        <taxon>Eimeriidae</taxon>
        <taxon>Eimeria</taxon>
    </lineage>
</organism>
<dbReference type="Gene3D" id="3.30.70.270">
    <property type="match status" value="2"/>
</dbReference>
<feature type="compositionally biased region" description="Basic and acidic residues" evidence="1">
    <location>
        <begin position="660"/>
        <end position="680"/>
    </location>
</feature>
<feature type="region of interest" description="Disordered" evidence="1">
    <location>
        <begin position="218"/>
        <end position="237"/>
    </location>
</feature>
<proteinExistence type="predicted"/>
<protein>
    <submittedName>
        <fullName evidence="3">OSJNBa0042D13.18 protein, related</fullName>
    </submittedName>
</protein>
<dbReference type="CDD" id="cd01647">
    <property type="entry name" value="RT_LTR"/>
    <property type="match status" value="1"/>
</dbReference>
<dbReference type="SUPFAM" id="SSF56672">
    <property type="entry name" value="DNA/RNA polymerases"/>
    <property type="match status" value="1"/>
</dbReference>
<feature type="region of interest" description="Disordered" evidence="1">
    <location>
        <begin position="1"/>
        <end position="25"/>
    </location>
</feature>
<dbReference type="InterPro" id="IPR021109">
    <property type="entry name" value="Peptidase_aspartic_dom_sf"/>
</dbReference>
<sequence>MRDEGRAIAEEMKAKGNEGTGEGQRNQGELVAEQIFRSKMAATEDGADLRTFLSLMEQEFREMKISEDQWGLLVRKYLIGRAVKQWDYIYRSGIDMTNWSLVRERLCERFRVLPRESMISKMKENVWKGDYNEYTNAFTDIVITGEEMPEEELAIFFLAGLPEDIGDRLTKRGKREFPTWHEAAKALREYVVPMNAWRTKRKRAVREMQSMEGLMCPAEGNTKAEGEKNAGKAEGTNGITRRVTPSVRVATDGERDVIRSLCKRLCDCETNNGRKPESKYGSEYGDERGSQSVKREGLGAEGDECPRPELSGKGMQVVTNPNAIKISSPIIRSDRAVVTSEVNGNEVIKRRGRYVMLMNGNGEPPNGNGIGTDESERGELSEEAGALVGEEMILPSWLWEQDGRANPHGTLCRVCSGGRTAVLQLEITGYPCEGLLDTGASRSFIQPTVVERLGLRTRALSEEYFFTVANGEIIKIHREVPRLAIICGGECFTGNFLVGQVPYAVILGIDWLDRYKVAWFFGSDKLRTYVKGKVCDLPVLRKEGERPTEITGKGDTDKTEADLAYEELAKQVARMTTEEAAVFVRAPSKRYKAKHRKTGRIRIRELIDQARENAKELKGVIQGLNCIVELPETEVDLGQRRTVMKQGHIIGAMVQQIGNTRERAAKGPGKPKDFEDKEDSPWSRATLEFTEFDKWIVGEEAQAIPAQVVQLLRKYRTLFPDNLPDGLPPRRPFDHRILLIPGKLPTKAPIYKMPPDHLMYHAKEIERLCAKGWIGPTYSPICAPTIMVGKRDDGSGERKMRMVVNYQALNALTIATEFPMPCVQTVIEMLGGASYFSTLDLEAGFHQIRMAKEDRWKTAFRSIQGLFEYKVMPFGLKGAPATFQANINAYLQPLLGHGVIAYIDDVLIYSKTLEEHLQVLQQVFEIFLKNQFYPKLSKCKFAQRELTYLGYTIGADGIKPAADKVEAINLWPEDLTNETQVRQFLGTVNYCRMFMGPRYADLARPLVDLTPRWLDFLAEFPKLKITYLQGASNKVADAMSRHPLLSGDDGAELQGASNKVADAMSRHPLLSGDDGAEVGFKRSEKGWNGASNFFAGSGREC</sequence>
<dbReference type="Proteomes" id="UP000030744">
    <property type="component" value="Unassembled WGS sequence"/>
</dbReference>
<dbReference type="VEuPathDB" id="ToxoDB:EMH_0011180"/>
<feature type="region of interest" description="Disordered" evidence="1">
    <location>
        <begin position="658"/>
        <end position="680"/>
    </location>
</feature>
<dbReference type="CDD" id="cd00303">
    <property type="entry name" value="retropepsin_like"/>
    <property type="match status" value="1"/>
</dbReference>